<dbReference type="SUPFAM" id="SSF53756">
    <property type="entry name" value="UDP-Glycosyltransferase/glycogen phosphorylase"/>
    <property type="match status" value="1"/>
</dbReference>
<evidence type="ECO:0000259" key="1">
    <source>
        <dbReference type="Pfam" id="PF04101"/>
    </source>
</evidence>
<name>A0A9D2UVU7_9ACTN</name>
<dbReference type="Pfam" id="PF04101">
    <property type="entry name" value="Glyco_tran_28_C"/>
    <property type="match status" value="1"/>
</dbReference>
<proteinExistence type="predicted"/>
<dbReference type="InterPro" id="IPR007235">
    <property type="entry name" value="Glyco_trans_28_C"/>
</dbReference>
<organism evidence="2 3">
    <name type="scientific">Slackia equolifaciens</name>
    <dbReference type="NCBI Taxonomy" id="498718"/>
    <lineage>
        <taxon>Bacteria</taxon>
        <taxon>Bacillati</taxon>
        <taxon>Actinomycetota</taxon>
        <taxon>Coriobacteriia</taxon>
        <taxon>Eggerthellales</taxon>
        <taxon>Eggerthellaceae</taxon>
        <taxon>Slackia</taxon>
    </lineage>
</organism>
<gene>
    <name evidence="2" type="ORF">K8U77_01635</name>
</gene>
<reference evidence="2" key="2">
    <citation type="submission" date="2021-09" db="EMBL/GenBank/DDBJ databases">
        <authorList>
            <person name="Gilroy R."/>
        </authorList>
    </citation>
    <scope>NUCLEOTIDE SEQUENCE</scope>
    <source>
        <strain evidence="2">ChiGjej6B6-11269</strain>
    </source>
</reference>
<comment type="caution">
    <text evidence="2">The sequence shown here is derived from an EMBL/GenBank/DDBJ whole genome shotgun (WGS) entry which is preliminary data.</text>
</comment>
<dbReference type="AlphaFoldDB" id="A0A9D2UVU7"/>
<sequence>MRFCLCGGIGRWLLGYGTVIPGGCVGGASGRPETSDVFIGATGVPAEKPVVGVFCRFEDFVSAQEPSVHVFRNLDDLAPLMREADLVVSAAGTTLYELCAVGVPTVTVPVVDSLLANVCGFDKRC</sequence>
<dbReference type="Proteomes" id="UP000786989">
    <property type="component" value="Unassembled WGS sequence"/>
</dbReference>
<dbReference type="GO" id="GO:0016758">
    <property type="term" value="F:hexosyltransferase activity"/>
    <property type="evidence" value="ECO:0007669"/>
    <property type="project" value="InterPro"/>
</dbReference>
<reference evidence="2" key="1">
    <citation type="journal article" date="2021" name="PeerJ">
        <title>Extensive microbial diversity within the chicken gut microbiome revealed by metagenomics and culture.</title>
        <authorList>
            <person name="Gilroy R."/>
            <person name="Ravi A."/>
            <person name="Getino M."/>
            <person name="Pursley I."/>
            <person name="Horton D.L."/>
            <person name="Alikhan N.F."/>
            <person name="Baker D."/>
            <person name="Gharbi K."/>
            <person name="Hall N."/>
            <person name="Watson M."/>
            <person name="Adriaenssens E.M."/>
            <person name="Foster-Nyarko E."/>
            <person name="Jarju S."/>
            <person name="Secka A."/>
            <person name="Antonio M."/>
            <person name="Oren A."/>
            <person name="Chaudhuri R.R."/>
            <person name="La Ragione R."/>
            <person name="Hildebrand F."/>
            <person name="Pallen M.J."/>
        </authorList>
    </citation>
    <scope>NUCLEOTIDE SEQUENCE</scope>
    <source>
        <strain evidence="2">ChiGjej6B6-11269</strain>
    </source>
</reference>
<dbReference type="Gene3D" id="3.40.50.2000">
    <property type="entry name" value="Glycogen Phosphorylase B"/>
    <property type="match status" value="1"/>
</dbReference>
<feature type="domain" description="Glycosyl transferase family 28 C-terminal" evidence="1">
    <location>
        <begin position="64"/>
        <end position="110"/>
    </location>
</feature>
<evidence type="ECO:0000313" key="2">
    <source>
        <dbReference type="EMBL" id="HJF64805.1"/>
    </source>
</evidence>
<evidence type="ECO:0000313" key="3">
    <source>
        <dbReference type="Proteomes" id="UP000786989"/>
    </source>
</evidence>
<protein>
    <recommendedName>
        <fullName evidence="1">Glycosyl transferase family 28 C-terminal domain-containing protein</fullName>
    </recommendedName>
</protein>
<accession>A0A9D2UVU7</accession>
<dbReference type="EMBL" id="DYWI01000025">
    <property type="protein sequence ID" value="HJF64805.1"/>
    <property type="molecule type" value="Genomic_DNA"/>
</dbReference>